<dbReference type="PANTHER" id="PTHR27004">
    <property type="entry name" value="RECEPTOR-LIKE PROTEIN 12 ISOFORM X1"/>
    <property type="match status" value="1"/>
</dbReference>
<gene>
    <name evidence="14" type="primary">RPL3_1</name>
    <name evidence="14" type="ORF">Zm00014a_006089</name>
</gene>
<accession>A0A3L6F675</accession>
<evidence type="ECO:0000256" key="9">
    <source>
        <dbReference type="ARBA" id="ARBA00023136"/>
    </source>
</evidence>
<dbReference type="InterPro" id="IPR000597">
    <property type="entry name" value="Ribosomal_uL3"/>
</dbReference>
<comment type="caution">
    <text evidence="14">The sequence shown here is derived from an EMBL/GenBank/DDBJ whole genome shotgun (WGS) entry which is preliminary data.</text>
</comment>
<keyword evidence="14" id="KW-0687">Ribonucleoprotein</keyword>
<dbReference type="GO" id="GO:0003735">
    <property type="term" value="F:structural constituent of ribosome"/>
    <property type="evidence" value="ECO:0007669"/>
    <property type="project" value="InterPro"/>
</dbReference>
<comment type="subcellular location">
    <subcellularLocation>
        <location evidence="1">Cell membrane</location>
    </subcellularLocation>
    <subcellularLocation>
        <location evidence="12">Endomembrane system</location>
        <topology evidence="12">Single-pass membrane protein</topology>
    </subcellularLocation>
    <subcellularLocation>
        <location evidence="2">Membrane</location>
        <topology evidence="2">Single-pass type I membrane protein</topology>
    </subcellularLocation>
</comment>
<keyword evidence="11" id="KW-0325">Glycoprotein</keyword>
<dbReference type="GO" id="GO:0006412">
    <property type="term" value="P:translation"/>
    <property type="evidence" value="ECO:0007669"/>
    <property type="project" value="InterPro"/>
</dbReference>
<comment type="similarity">
    <text evidence="3">Belongs to the RLP family.</text>
</comment>
<dbReference type="Pfam" id="PF00297">
    <property type="entry name" value="Ribosomal_L3"/>
    <property type="match status" value="1"/>
</dbReference>
<evidence type="ECO:0000256" key="6">
    <source>
        <dbReference type="ARBA" id="ARBA00022692"/>
    </source>
</evidence>
<evidence type="ECO:0000256" key="3">
    <source>
        <dbReference type="ARBA" id="ARBA00009592"/>
    </source>
</evidence>
<dbReference type="Gene3D" id="4.10.960.10">
    <property type="entry name" value="Ribosomal protein L3, domain 3"/>
    <property type="match status" value="1"/>
</dbReference>
<dbReference type="InterPro" id="IPR032675">
    <property type="entry name" value="LRR_dom_sf"/>
</dbReference>
<evidence type="ECO:0000256" key="7">
    <source>
        <dbReference type="ARBA" id="ARBA00022737"/>
    </source>
</evidence>
<dbReference type="GO" id="GO:0005840">
    <property type="term" value="C:ribosome"/>
    <property type="evidence" value="ECO:0007669"/>
    <property type="project" value="UniProtKB-KW"/>
</dbReference>
<evidence type="ECO:0000256" key="4">
    <source>
        <dbReference type="ARBA" id="ARBA00022475"/>
    </source>
</evidence>
<dbReference type="Proteomes" id="UP000251960">
    <property type="component" value="Chromosome 4"/>
</dbReference>
<evidence type="ECO:0000256" key="5">
    <source>
        <dbReference type="ARBA" id="ARBA00022614"/>
    </source>
</evidence>
<keyword evidence="10" id="KW-0675">Receptor</keyword>
<protein>
    <submittedName>
        <fullName evidence="14">60S ribosomal protein L3</fullName>
    </submittedName>
</protein>
<keyword evidence="7" id="KW-0677">Repeat</keyword>
<proteinExistence type="inferred from homology"/>
<keyword evidence="5" id="KW-0433">Leucine-rich repeat</keyword>
<evidence type="ECO:0000256" key="11">
    <source>
        <dbReference type="ARBA" id="ARBA00023180"/>
    </source>
</evidence>
<dbReference type="PANTHER" id="PTHR27004:SF460">
    <property type="entry name" value="RECEPTOR-LIKE PROTEIN 33"/>
    <property type="match status" value="1"/>
</dbReference>
<sequence length="162" mass="17663">MSHYKFKHSRHGSLGFLPRKRSSHHRDKEQVCIVSVSISLQGLGLSGELATSSLCRVRGLVALSLASNGFEGQVPAGLAALSGILQVLDLEENVLSGVLHPALFDNLTSLLNWRKSRVAIVSVGVACFIVFLMILSVIGLFRLTQTCFDKRRAAMLPFRTTT</sequence>
<name>A0A3L6F675_MAIZE</name>
<dbReference type="EMBL" id="NCVQ01000005">
    <property type="protein sequence ID" value="PWZ28500.1"/>
    <property type="molecule type" value="Genomic_DNA"/>
</dbReference>
<dbReference type="InterPro" id="IPR044892">
    <property type="entry name" value="Ribosomal_L3_dom_3_arc_sf"/>
</dbReference>
<reference evidence="14" key="1">
    <citation type="journal article" date="2018" name="Nat. Genet.">
        <title>Extensive intraspecific gene order and gene structural variations between Mo17 and other maize genomes.</title>
        <authorList>
            <person name="Sun S."/>
            <person name="Zhou Y."/>
            <person name="Chen J."/>
            <person name="Shi J."/>
            <person name="Zhao H."/>
            <person name="Zhao H."/>
            <person name="Song W."/>
            <person name="Zhang M."/>
            <person name="Cui Y."/>
            <person name="Dong X."/>
            <person name="Liu H."/>
            <person name="Ma X."/>
            <person name="Jiao Y."/>
            <person name="Wang B."/>
            <person name="Wei X."/>
            <person name="Stein J.C."/>
            <person name="Glaubitz J.C."/>
            <person name="Lu F."/>
            <person name="Yu G."/>
            <person name="Liang C."/>
            <person name="Fengler K."/>
            <person name="Li B."/>
            <person name="Rafalski A."/>
            <person name="Schnable P.S."/>
            <person name="Ware D.H."/>
            <person name="Buckler E.S."/>
            <person name="Lai J."/>
        </authorList>
    </citation>
    <scope>NUCLEOTIDE SEQUENCE [LARGE SCALE GENOMIC DNA]</scope>
    <source>
        <tissue evidence="14">Seedling</tissue>
    </source>
</reference>
<keyword evidence="6 13" id="KW-0812">Transmembrane</keyword>
<dbReference type="AlphaFoldDB" id="A0A3L6F675"/>
<dbReference type="GO" id="GO:0005886">
    <property type="term" value="C:plasma membrane"/>
    <property type="evidence" value="ECO:0007669"/>
    <property type="project" value="UniProtKB-SubCell"/>
</dbReference>
<evidence type="ECO:0000256" key="12">
    <source>
        <dbReference type="ARBA" id="ARBA00037847"/>
    </source>
</evidence>
<organism evidence="14">
    <name type="scientific">Zea mays</name>
    <name type="common">Maize</name>
    <dbReference type="NCBI Taxonomy" id="4577"/>
    <lineage>
        <taxon>Eukaryota</taxon>
        <taxon>Viridiplantae</taxon>
        <taxon>Streptophyta</taxon>
        <taxon>Embryophyta</taxon>
        <taxon>Tracheophyta</taxon>
        <taxon>Spermatophyta</taxon>
        <taxon>Magnoliopsida</taxon>
        <taxon>Liliopsida</taxon>
        <taxon>Poales</taxon>
        <taxon>Poaceae</taxon>
        <taxon>PACMAD clade</taxon>
        <taxon>Panicoideae</taxon>
        <taxon>Andropogonodae</taxon>
        <taxon>Andropogoneae</taxon>
        <taxon>Tripsacinae</taxon>
        <taxon>Zea</taxon>
    </lineage>
</organism>
<dbReference type="Gene3D" id="3.80.10.10">
    <property type="entry name" value="Ribonuclease Inhibitor"/>
    <property type="match status" value="1"/>
</dbReference>
<evidence type="ECO:0000256" key="8">
    <source>
        <dbReference type="ARBA" id="ARBA00022989"/>
    </source>
</evidence>
<dbReference type="SUPFAM" id="SSF52058">
    <property type="entry name" value="L domain-like"/>
    <property type="match status" value="1"/>
</dbReference>
<evidence type="ECO:0000256" key="13">
    <source>
        <dbReference type="SAM" id="Phobius"/>
    </source>
</evidence>
<keyword evidence="4" id="KW-1003">Cell membrane</keyword>
<evidence type="ECO:0000256" key="1">
    <source>
        <dbReference type="ARBA" id="ARBA00004236"/>
    </source>
</evidence>
<evidence type="ECO:0000256" key="2">
    <source>
        <dbReference type="ARBA" id="ARBA00004479"/>
    </source>
</evidence>
<keyword evidence="8 13" id="KW-1133">Transmembrane helix</keyword>
<evidence type="ECO:0000256" key="10">
    <source>
        <dbReference type="ARBA" id="ARBA00023170"/>
    </source>
</evidence>
<keyword evidence="9 13" id="KW-0472">Membrane</keyword>
<evidence type="ECO:0000313" key="14">
    <source>
        <dbReference type="EMBL" id="PWZ28500.1"/>
    </source>
</evidence>
<keyword evidence="14" id="KW-0689">Ribosomal protein</keyword>
<feature type="transmembrane region" description="Helical" evidence="13">
    <location>
        <begin position="118"/>
        <end position="141"/>
    </location>
</feature>